<name>A0ABU3CJM2_9FLAO</name>
<organism evidence="2 3">
    <name type="scientific">Autumnicola lenta</name>
    <dbReference type="NCBI Taxonomy" id="3075593"/>
    <lineage>
        <taxon>Bacteria</taxon>
        <taxon>Pseudomonadati</taxon>
        <taxon>Bacteroidota</taxon>
        <taxon>Flavobacteriia</taxon>
        <taxon>Flavobacteriales</taxon>
        <taxon>Flavobacteriaceae</taxon>
        <taxon>Autumnicola</taxon>
    </lineage>
</organism>
<evidence type="ECO:0000256" key="1">
    <source>
        <dbReference type="SAM" id="MobiDB-lite"/>
    </source>
</evidence>
<dbReference type="EMBL" id="JAVRHO010000008">
    <property type="protein sequence ID" value="MDT0646552.1"/>
    <property type="molecule type" value="Genomic_DNA"/>
</dbReference>
<evidence type="ECO:0000313" key="3">
    <source>
        <dbReference type="Proteomes" id="UP001245285"/>
    </source>
</evidence>
<dbReference type="InterPro" id="IPR028974">
    <property type="entry name" value="TSP_type-3_rpt"/>
</dbReference>
<protein>
    <submittedName>
        <fullName evidence="2">Uncharacterized protein</fullName>
    </submittedName>
</protein>
<evidence type="ECO:0000313" key="2">
    <source>
        <dbReference type="EMBL" id="MDT0646552.1"/>
    </source>
</evidence>
<dbReference type="SUPFAM" id="SSF103647">
    <property type="entry name" value="TSP type-3 repeat"/>
    <property type="match status" value="1"/>
</dbReference>
<dbReference type="RefSeq" id="WP_311494716.1">
    <property type="nucleotide sequence ID" value="NZ_JAVRHO010000008.1"/>
</dbReference>
<dbReference type="PROSITE" id="PS51257">
    <property type="entry name" value="PROKAR_LIPOPROTEIN"/>
    <property type="match status" value="1"/>
</dbReference>
<feature type="compositionally biased region" description="Acidic residues" evidence="1">
    <location>
        <begin position="320"/>
        <end position="343"/>
    </location>
</feature>
<dbReference type="Proteomes" id="UP001245285">
    <property type="component" value="Unassembled WGS sequence"/>
</dbReference>
<comment type="caution">
    <text evidence="2">The sequence shown here is derived from an EMBL/GenBank/DDBJ whole genome shotgun (WGS) entry which is preliminary data.</text>
</comment>
<feature type="compositionally biased region" description="Acidic residues" evidence="1">
    <location>
        <begin position="208"/>
        <end position="226"/>
    </location>
</feature>
<sequence>MKKIFALIIFGCVMIACDSGDIIVTSFDLEDSQLQLCGRETKVLFATNSEDVYESMSLLVSGNEISSEVNKLRTRPGSVEIPLNNTNRLVYRIYDDALPTSSSNPYFCSDIPPSEPQVLEEYKSSTRGVILITTIFRDETNDADADGDGVSNLIEGFDLENGEHLDSDGDGIPDYLDIDDDNDNVPTRLETNPSRDPVVMINDRDFRDTDEDGIPNFLDADDDEDGSPTRNEVNEDNRSTPNLYVNAANIPYYLDRQNAIFLENPVYLENVIQNRRIRTYVELRDFSLIKQDGSGEEIKFVEYNLGFYDESIAVILSRGDEEDEGNEEEPEDEDATEEGEETN</sequence>
<feature type="region of interest" description="Disordered" evidence="1">
    <location>
        <begin position="316"/>
        <end position="343"/>
    </location>
</feature>
<dbReference type="Gene3D" id="4.10.1080.10">
    <property type="entry name" value="TSP type-3 repeat"/>
    <property type="match status" value="1"/>
</dbReference>
<accession>A0ABU3CJM2</accession>
<keyword evidence="3" id="KW-1185">Reference proteome</keyword>
<reference evidence="2 3" key="1">
    <citation type="submission" date="2023-09" db="EMBL/GenBank/DDBJ databases">
        <authorList>
            <person name="Rey-Velasco X."/>
        </authorList>
    </citation>
    <scope>NUCLEOTIDE SEQUENCE [LARGE SCALE GENOMIC DNA]</scope>
    <source>
        <strain evidence="2 3">F260</strain>
    </source>
</reference>
<proteinExistence type="predicted"/>
<gene>
    <name evidence="2" type="ORF">RM545_07615</name>
</gene>
<feature type="region of interest" description="Disordered" evidence="1">
    <location>
        <begin position="203"/>
        <end position="240"/>
    </location>
</feature>